<evidence type="ECO:0000256" key="1">
    <source>
        <dbReference type="SAM" id="Phobius"/>
    </source>
</evidence>
<protein>
    <submittedName>
        <fullName evidence="2">Uncharacterized protein</fullName>
    </submittedName>
</protein>
<dbReference type="OrthoDB" id="5342924at2759"/>
<comment type="caution">
    <text evidence="2">The sequence shown here is derived from an EMBL/GenBank/DDBJ whole genome shotgun (WGS) entry which is preliminary data.</text>
</comment>
<dbReference type="EMBL" id="JAGMUV010000018">
    <property type="protein sequence ID" value="KAH7129155.1"/>
    <property type="molecule type" value="Genomic_DNA"/>
</dbReference>
<dbReference type="AlphaFoldDB" id="A0A9P9IS42"/>
<accession>A0A9P9IS42</accession>
<keyword evidence="1" id="KW-1133">Transmembrane helix</keyword>
<keyword evidence="1" id="KW-0812">Transmembrane</keyword>
<organism evidence="2 3">
    <name type="scientific">Dactylonectria macrodidyma</name>
    <dbReference type="NCBI Taxonomy" id="307937"/>
    <lineage>
        <taxon>Eukaryota</taxon>
        <taxon>Fungi</taxon>
        <taxon>Dikarya</taxon>
        <taxon>Ascomycota</taxon>
        <taxon>Pezizomycotina</taxon>
        <taxon>Sordariomycetes</taxon>
        <taxon>Hypocreomycetidae</taxon>
        <taxon>Hypocreales</taxon>
        <taxon>Nectriaceae</taxon>
        <taxon>Dactylonectria</taxon>
    </lineage>
</organism>
<feature type="transmembrane region" description="Helical" evidence="1">
    <location>
        <begin position="148"/>
        <end position="165"/>
    </location>
</feature>
<keyword evidence="1" id="KW-0472">Membrane</keyword>
<feature type="transmembrane region" description="Helical" evidence="1">
    <location>
        <begin position="483"/>
        <end position="503"/>
    </location>
</feature>
<sequence>MHFFRSCIGKLRDKPRERFKDLENKEPLKEVCSNSRSSAILAFHPLSFASSASNSSSASTLCQNIRWAPFHPTPEELDTLQFTAKAHKSLIVISLTDILLRQIRYGLLNQISIPLNFISSPFNIGFSLRYLVSQIFWCATLNPTSNRLFYGVTAAVVLIFALMGLTEGPSSAIAMIPRYDWWQLSVTPYYRSLVKQDPYSTKFDSQQVLEHKTCVIIDDQTCVNQNLSTTLQILGTLFLQEQSFQGQIAYAVTPMEFVLDSLAGDVFLYDEPQTLIRSEALKPSGKEKWKQPLVAVHCAENRVLRSLNETSATFGLGDWLYDNFTVTLKFNNTLEFLKNISTDPDSEDYRPLNTTALDIQYLLPVLIIASMLLTYSFLDIDSSSTPDDEHFVPWIDLKLCLVQARWVEAEIWLYRKESSNRQSRLEFPLDDALKYMRKKSDIKADSELYSPSPSPNYTAIYNTFFQHVYACGFRVSTTIQLTFSALLLQILIALLHLAVTVFARKSWTCYAWGSFGQLLTLALQSKAPDRLSNVGSGVQRSHTWKLMTVVRDVGEERQLEMVLGARTGMALQDQSNMDVEERGAT</sequence>
<keyword evidence="3" id="KW-1185">Reference proteome</keyword>
<gene>
    <name evidence="2" type="ORF">EDB81DRAFT_764304</name>
</gene>
<proteinExistence type="predicted"/>
<evidence type="ECO:0000313" key="3">
    <source>
        <dbReference type="Proteomes" id="UP000738349"/>
    </source>
</evidence>
<name>A0A9P9IS42_9HYPO</name>
<evidence type="ECO:0000313" key="2">
    <source>
        <dbReference type="EMBL" id="KAH7129155.1"/>
    </source>
</evidence>
<reference evidence="2" key="1">
    <citation type="journal article" date="2021" name="Nat. Commun.">
        <title>Genetic determinants of endophytism in the Arabidopsis root mycobiome.</title>
        <authorList>
            <person name="Mesny F."/>
            <person name="Miyauchi S."/>
            <person name="Thiergart T."/>
            <person name="Pickel B."/>
            <person name="Atanasova L."/>
            <person name="Karlsson M."/>
            <person name="Huettel B."/>
            <person name="Barry K.W."/>
            <person name="Haridas S."/>
            <person name="Chen C."/>
            <person name="Bauer D."/>
            <person name="Andreopoulos W."/>
            <person name="Pangilinan J."/>
            <person name="LaButti K."/>
            <person name="Riley R."/>
            <person name="Lipzen A."/>
            <person name="Clum A."/>
            <person name="Drula E."/>
            <person name="Henrissat B."/>
            <person name="Kohler A."/>
            <person name="Grigoriev I.V."/>
            <person name="Martin F.M."/>
            <person name="Hacquard S."/>
        </authorList>
    </citation>
    <scope>NUCLEOTIDE SEQUENCE</scope>
    <source>
        <strain evidence="2">MPI-CAGE-AT-0147</strain>
    </source>
</reference>
<dbReference type="Proteomes" id="UP000738349">
    <property type="component" value="Unassembled WGS sequence"/>
</dbReference>